<sequence length="148" mass="16978">DKEITNINEIERIIKKAIRCRIGLVDNDEPYVVPVCFGYERSALYFHGALEGRRVELIKRNNQVCFEIDTDVEVVKSEKSCGWTMKYRSVIGVGRAYILESDEEKSHGLRLIMRQYAGGDFSFPKPKLDKTLVVRVDIRSITGKQSGY</sequence>
<evidence type="ECO:0008006" key="2">
    <source>
        <dbReference type="Google" id="ProtNLM"/>
    </source>
</evidence>
<dbReference type="Pfam" id="PF12900">
    <property type="entry name" value="Pyridox_ox_2"/>
    <property type="match status" value="1"/>
</dbReference>
<dbReference type="PANTHER" id="PTHR34071">
    <property type="entry name" value="5-NITROIMIDAZOLE ANTIBIOTICS RESISTANCE PROTEIN, NIMA-FAMILY-RELATED PROTEIN-RELATED"/>
    <property type="match status" value="1"/>
</dbReference>
<dbReference type="Gene3D" id="2.30.110.10">
    <property type="entry name" value="Electron Transport, Fmn-binding Protein, Chain A"/>
    <property type="match status" value="1"/>
</dbReference>
<dbReference type="SUPFAM" id="SSF50475">
    <property type="entry name" value="FMN-binding split barrel"/>
    <property type="match status" value="1"/>
</dbReference>
<dbReference type="EMBL" id="BART01005101">
    <property type="protein sequence ID" value="GAG60962.1"/>
    <property type="molecule type" value="Genomic_DNA"/>
</dbReference>
<dbReference type="AlphaFoldDB" id="X0ZSI9"/>
<comment type="caution">
    <text evidence="1">The sequence shown here is derived from an EMBL/GenBank/DDBJ whole genome shotgun (WGS) entry which is preliminary data.</text>
</comment>
<dbReference type="PANTHER" id="PTHR34071:SF2">
    <property type="entry name" value="FLAVIN-NUCLEOTIDE-BINDING PROTEIN"/>
    <property type="match status" value="1"/>
</dbReference>
<dbReference type="InterPro" id="IPR024747">
    <property type="entry name" value="Pyridox_Oxase-rel"/>
</dbReference>
<reference evidence="1" key="1">
    <citation type="journal article" date="2014" name="Front. Microbiol.">
        <title>High frequency of phylogenetically diverse reductive dehalogenase-homologous genes in deep subseafloor sedimentary metagenomes.</title>
        <authorList>
            <person name="Kawai M."/>
            <person name="Futagami T."/>
            <person name="Toyoda A."/>
            <person name="Takaki Y."/>
            <person name="Nishi S."/>
            <person name="Hori S."/>
            <person name="Arai W."/>
            <person name="Tsubouchi T."/>
            <person name="Morono Y."/>
            <person name="Uchiyama I."/>
            <person name="Ito T."/>
            <person name="Fujiyama A."/>
            <person name="Inagaki F."/>
            <person name="Takami H."/>
        </authorList>
    </citation>
    <scope>NUCLEOTIDE SEQUENCE</scope>
    <source>
        <strain evidence="1">Expedition CK06-06</strain>
    </source>
</reference>
<feature type="non-terminal residue" evidence="1">
    <location>
        <position position="1"/>
    </location>
</feature>
<organism evidence="1">
    <name type="scientific">marine sediment metagenome</name>
    <dbReference type="NCBI Taxonomy" id="412755"/>
    <lineage>
        <taxon>unclassified sequences</taxon>
        <taxon>metagenomes</taxon>
        <taxon>ecological metagenomes</taxon>
    </lineage>
</organism>
<accession>X0ZSI9</accession>
<dbReference type="InterPro" id="IPR012349">
    <property type="entry name" value="Split_barrel_FMN-bd"/>
</dbReference>
<name>X0ZSI9_9ZZZZ</name>
<gene>
    <name evidence="1" type="ORF">S01H4_12153</name>
</gene>
<evidence type="ECO:0000313" key="1">
    <source>
        <dbReference type="EMBL" id="GAG60962.1"/>
    </source>
</evidence>
<protein>
    <recommendedName>
        <fullName evidence="2">Pyridoxamine 5'-phosphate oxidase putative domain-containing protein</fullName>
    </recommendedName>
</protein>
<proteinExistence type="predicted"/>